<dbReference type="HOGENOM" id="CLU_114237_1_0_1"/>
<protein>
    <submittedName>
        <fullName evidence="1">Uncharacterized protein</fullName>
    </submittedName>
</protein>
<accession>A0A0C3S1A9</accession>
<proteinExistence type="predicted"/>
<dbReference type="OrthoDB" id="3361196at2759"/>
<dbReference type="AlphaFoldDB" id="A0A0C3S1A9"/>
<dbReference type="Proteomes" id="UP000053257">
    <property type="component" value="Unassembled WGS sequence"/>
</dbReference>
<organism evidence="1 2">
    <name type="scientific">Phlebiopsis gigantea (strain 11061_1 CR5-6)</name>
    <name type="common">White-rot fungus</name>
    <name type="synonym">Peniophora gigantea</name>
    <dbReference type="NCBI Taxonomy" id="745531"/>
    <lineage>
        <taxon>Eukaryota</taxon>
        <taxon>Fungi</taxon>
        <taxon>Dikarya</taxon>
        <taxon>Basidiomycota</taxon>
        <taxon>Agaricomycotina</taxon>
        <taxon>Agaricomycetes</taxon>
        <taxon>Polyporales</taxon>
        <taxon>Phanerochaetaceae</taxon>
        <taxon>Phlebiopsis</taxon>
    </lineage>
</organism>
<reference evidence="1 2" key="1">
    <citation type="journal article" date="2014" name="PLoS Genet.">
        <title>Analysis of the Phlebiopsis gigantea genome, transcriptome and secretome provides insight into its pioneer colonization strategies of wood.</title>
        <authorList>
            <person name="Hori C."/>
            <person name="Ishida T."/>
            <person name="Igarashi K."/>
            <person name="Samejima M."/>
            <person name="Suzuki H."/>
            <person name="Master E."/>
            <person name="Ferreira P."/>
            <person name="Ruiz-Duenas F.J."/>
            <person name="Held B."/>
            <person name="Canessa P."/>
            <person name="Larrondo L.F."/>
            <person name="Schmoll M."/>
            <person name="Druzhinina I.S."/>
            <person name="Kubicek C.P."/>
            <person name="Gaskell J.A."/>
            <person name="Kersten P."/>
            <person name="St John F."/>
            <person name="Glasner J."/>
            <person name="Sabat G."/>
            <person name="Splinter BonDurant S."/>
            <person name="Syed K."/>
            <person name="Yadav J."/>
            <person name="Mgbeahuruike A.C."/>
            <person name="Kovalchuk A."/>
            <person name="Asiegbu F.O."/>
            <person name="Lackner G."/>
            <person name="Hoffmeister D."/>
            <person name="Rencoret J."/>
            <person name="Gutierrez A."/>
            <person name="Sun H."/>
            <person name="Lindquist E."/>
            <person name="Barry K."/>
            <person name="Riley R."/>
            <person name="Grigoriev I.V."/>
            <person name="Henrissat B."/>
            <person name="Kues U."/>
            <person name="Berka R.M."/>
            <person name="Martinez A.T."/>
            <person name="Covert S.F."/>
            <person name="Blanchette R.A."/>
            <person name="Cullen D."/>
        </authorList>
    </citation>
    <scope>NUCLEOTIDE SEQUENCE [LARGE SCALE GENOMIC DNA]</scope>
    <source>
        <strain evidence="1 2">11061_1 CR5-6</strain>
    </source>
</reference>
<gene>
    <name evidence="1" type="ORF">PHLGIDRAFT_111344</name>
</gene>
<sequence>MPHLVARQAGQPTFPDQPASCPICAQNYAGIDSCAQAAPMLANVSMVIFNPGAFVDVIKCACADTFQSAYPQCVDCFEKTNQTSFLNTTDTNSVLSGINSICALASTLIGGAPSADGEVTPTSSAGSTPTTVSSAASLRSIPGVYSAISAIAIIVATLQ</sequence>
<keyword evidence="2" id="KW-1185">Reference proteome</keyword>
<dbReference type="STRING" id="745531.A0A0C3S1A9"/>
<evidence type="ECO:0000313" key="1">
    <source>
        <dbReference type="EMBL" id="KIP03022.1"/>
    </source>
</evidence>
<dbReference type="EMBL" id="KN840638">
    <property type="protein sequence ID" value="KIP03022.1"/>
    <property type="molecule type" value="Genomic_DNA"/>
</dbReference>
<name>A0A0C3S1A9_PHLG1</name>
<evidence type="ECO:0000313" key="2">
    <source>
        <dbReference type="Proteomes" id="UP000053257"/>
    </source>
</evidence>